<dbReference type="InterPro" id="IPR011528">
    <property type="entry name" value="NERD"/>
</dbReference>
<keyword evidence="3" id="KW-1185">Reference proteome</keyword>
<accession>A0ABS1H865</accession>
<evidence type="ECO:0000313" key="3">
    <source>
        <dbReference type="Proteomes" id="UP000618943"/>
    </source>
</evidence>
<dbReference type="Pfam" id="PF08378">
    <property type="entry name" value="NERD"/>
    <property type="match status" value="1"/>
</dbReference>
<evidence type="ECO:0000313" key="2">
    <source>
        <dbReference type="EMBL" id="MBK3495604.1"/>
    </source>
</evidence>
<dbReference type="Proteomes" id="UP000618943">
    <property type="component" value="Unassembled WGS sequence"/>
</dbReference>
<name>A0ABS1H865_9BACL</name>
<feature type="domain" description="NERD" evidence="1">
    <location>
        <begin position="22"/>
        <end position="144"/>
    </location>
</feature>
<dbReference type="PROSITE" id="PS50965">
    <property type="entry name" value="NERD"/>
    <property type="match status" value="1"/>
</dbReference>
<reference evidence="2 3" key="1">
    <citation type="submission" date="2020-12" db="EMBL/GenBank/DDBJ databases">
        <title>YIM B01967 draft genome.</title>
        <authorList>
            <person name="Yan X."/>
        </authorList>
    </citation>
    <scope>NUCLEOTIDE SEQUENCE [LARGE SCALE GENOMIC DNA]</scope>
    <source>
        <strain evidence="2 3">YIM B01967</strain>
    </source>
</reference>
<dbReference type="RefSeq" id="WP_200749265.1">
    <property type="nucleotide sequence ID" value="NZ_JAEOAH010000017.1"/>
</dbReference>
<gene>
    <name evidence="2" type="ORF">JFL43_12235</name>
</gene>
<protein>
    <submittedName>
        <fullName evidence="2">NERD domain-containing protein</fullName>
    </submittedName>
</protein>
<evidence type="ECO:0000259" key="1">
    <source>
        <dbReference type="PROSITE" id="PS50965"/>
    </source>
</evidence>
<dbReference type="EMBL" id="JAEOAH010000017">
    <property type="protein sequence ID" value="MBK3495604.1"/>
    <property type="molecule type" value="Genomic_DNA"/>
</dbReference>
<comment type="caution">
    <text evidence="2">The sequence shown here is derived from an EMBL/GenBank/DDBJ whole genome shotgun (WGS) entry which is preliminary data.</text>
</comment>
<proteinExistence type="predicted"/>
<sequence length="311" mass="36064">MRLSPSSPKIGEIEKYLDNIQAGYNGECRVDQLIQETHFKIPFHILPNVELQASQNRFTQIDSLIITTSYICILEIKHLKGTLTFQENPYQLVQVTNGKIVKYVCPQQQILRTEDSLKFWLQKQLEIDIPIHKAIVLPNKQTYIESPPTKVKLLGPKEVALYLQELNNLPAKITKHQFDNVISKIKQSNKPYKSFPLAIKYDIPTNHLKMGIICPCGGSGRRISQRSWQCTYCKNNIENAITQAMQDWFWLFKNSITNEECRNYLQINNKSSITRILKSMNLTPIGHTSSRTYYYHYQKPLFKKSIPQSVT</sequence>
<organism evidence="2 3">
    <name type="scientific">Viridibacillus soli</name>
    <dbReference type="NCBI Taxonomy" id="2798301"/>
    <lineage>
        <taxon>Bacteria</taxon>
        <taxon>Bacillati</taxon>
        <taxon>Bacillota</taxon>
        <taxon>Bacilli</taxon>
        <taxon>Bacillales</taxon>
        <taxon>Caryophanaceae</taxon>
        <taxon>Viridibacillus</taxon>
    </lineage>
</organism>